<dbReference type="RefSeq" id="WP_087129428.1">
    <property type="nucleotide sequence ID" value="NZ_FUKO01000002.1"/>
</dbReference>
<feature type="domain" description="Helicase XPB/Ssl2 N-terminal" evidence="1">
    <location>
        <begin position="299"/>
        <end position="422"/>
    </location>
</feature>
<sequence>MSTHARPLADRLAATSDAQLEELLRLRAVPADVDWDDFFDAAEALLESGSIERALVALTRTEAQLLRAAAQGKADAAAVSALASLALVDGEGKVQPPVAALVMAQPDVPPVVGADAASASATSAARAAERAFTTIGSLADLVLAARTTPLVLVSTGALSATEKRRFTDIGDLNDLRELAEIAGLARAHDRELRVTDLADDWLASSFPERWSHTVAAFRHALPRGVRAAAGWVPISEWEGAHPWDASWPARAVRWRELATRLGLMAADGTEPEWTAVLRNGGEVDTSSLESLLPTEVDRLFLQNDLTAIAPGPLQPALDTRLRSMTEHESAVQASSYRFTADSISRALADGETAHSIVQFLSEVSLTGLPQPLEYLVSQTAARHGLVRVRPDETDGTVVSSTDLHLLDAIEVDRNLRPMGLIRSGAHLVTRVGAETVAWALSDARYPATLVDRDGVMVATSRRRAAPSAPVEPVSYGPLIARLRAQQGPDSDAAWLDRELEAAVRARALVLVEVAMPDGTSREMTLEASGIGGGRLRGRDRAADVERTLPVRSIRSVRVLES</sequence>
<accession>A0A1R4I678</accession>
<evidence type="ECO:0000313" key="3">
    <source>
        <dbReference type="Proteomes" id="UP000196320"/>
    </source>
</evidence>
<dbReference type="Proteomes" id="UP000196320">
    <property type="component" value="Unassembled WGS sequence"/>
</dbReference>
<evidence type="ECO:0000259" key="1">
    <source>
        <dbReference type="Pfam" id="PF13625"/>
    </source>
</evidence>
<reference evidence="2 3" key="1">
    <citation type="submission" date="2017-02" db="EMBL/GenBank/DDBJ databases">
        <authorList>
            <person name="Peterson S.W."/>
        </authorList>
    </citation>
    <scope>NUCLEOTIDE SEQUENCE [LARGE SCALE GENOMIC DNA]</scope>
    <source>
        <strain evidence="2 3">B Mb 05.01</strain>
    </source>
</reference>
<keyword evidence="3" id="KW-1185">Reference proteome</keyword>
<dbReference type="OrthoDB" id="3415124at2"/>
<organism evidence="2 3">
    <name type="scientific">Microbacterium esteraromaticum</name>
    <dbReference type="NCBI Taxonomy" id="57043"/>
    <lineage>
        <taxon>Bacteria</taxon>
        <taxon>Bacillati</taxon>
        <taxon>Actinomycetota</taxon>
        <taxon>Actinomycetes</taxon>
        <taxon>Micrococcales</taxon>
        <taxon>Microbacteriaceae</taxon>
        <taxon>Microbacterium</taxon>
    </lineage>
</organism>
<gene>
    <name evidence="2" type="ORF">FM104_00095</name>
</gene>
<name>A0A1R4I678_9MICO</name>
<evidence type="ECO:0000313" key="2">
    <source>
        <dbReference type="EMBL" id="SJN15288.1"/>
    </source>
</evidence>
<dbReference type="EMBL" id="FUKO01000002">
    <property type="protein sequence ID" value="SJN15288.1"/>
    <property type="molecule type" value="Genomic_DNA"/>
</dbReference>
<dbReference type="Pfam" id="PF13625">
    <property type="entry name" value="Helicase_C_3"/>
    <property type="match status" value="1"/>
</dbReference>
<dbReference type="InterPro" id="IPR032830">
    <property type="entry name" value="XPB/Ssl2_N"/>
</dbReference>
<proteinExistence type="predicted"/>
<protein>
    <submittedName>
        <fullName evidence="2">Probable DNA-binding protein</fullName>
    </submittedName>
</protein>
<dbReference type="GO" id="GO:0003677">
    <property type="term" value="F:DNA binding"/>
    <property type="evidence" value="ECO:0007669"/>
    <property type="project" value="UniProtKB-KW"/>
</dbReference>
<dbReference type="AlphaFoldDB" id="A0A1R4I678"/>
<keyword evidence="2" id="KW-0238">DNA-binding</keyword>